<keyword evidence="1" id="KW-0732">Signal</keyword>
<gene>
    <name evidence="2" type="ORF">HJG63_020659</name>
</gene>
<dbReference type="EMBL" id="JACASE010000012">
    <property type="protein sequence ID" value="KAF6424217.1"/>
    <property type="molecule type" value="Genomic_DNA"/>
</dbReference>
<evidence type="ECO:0000256" key="1">
    <source>
        <dbReference type="SAM" id="SignalP"/>
    </source>
</evidence>
<accession>A0A7J8DLU3</accession>
<dbReference type="Proteomes" id="UP000593571">
    <property type="component" value="Unassembled WGS sequence"/>
</dbReference>
<name>A0A7J8DLU3_ROUAE</name>
<comment type="caution">
    <text evidence="2">The sequence shown here is derived from an EMBL/GenBank/DDBJ whole genome shotgun (WGS) entry which is preliminary data.</text>
</comment>
<keyword evidence="3" id="KW-1185">Reference proteome</keyword>
<dbReference type="OrthoDB" id="9542712at2759"/>
<evidence type="ECO:0000313" key="2">
    <source>
        <dbReference type="EMBL" id="KAF6424217.1"/>
    </source>
</evidence>
<feature type="chain" id="PRO_5029860341" evidence="1">
    <location>
        <begin position="27"/>
        <end position="90"/>
    </location>
</feature>
<protein>
    <submittedName>
        <fullName evidence="2">WAP four-disulfide core domain 11</fullName>
    </submittedName>
</protein>
<feature type="signal peptide" evidence="1">
    <location>
        <begin position="1"/>
        <end position="26"/>
    </location>
</feature>
<proteinExistence type="predicted"/>
<evidence type="ECO:0000313" key="3">
    <source>
        <dbReference type="Proteomes" id="UP000593571"/>
    </source>
</evidence>
<dbReference type="AlphaFoldDB" id="A0A7J8DLU3"/>
<sequence length="90" mass="10145">MVGIMKLWTSLPVIFLCMALLSVLGAIRKKPVPGEKTRILECWGGPNAQDCTKKCSRALRCRNVSEACCWTYCGNICWKNRNPYASHQKP</sequence>
<organism evidence="2 3">
    <name type="scientific">Rousettus aegyptiacus</name>
    <name type="common">Egyptian fruit bat</name>
    <name type="synonym">Pteropus aegyptiacus</name>
    <dbReference type="NCBI Taxonomy" id="9407"/>
    <lineage>
        <taxon>Eukaryota</taxon>
        <taxon>Metazoa</taxon>
        <taxon>Chordata</taxon>
        <taxon>Craniata</taxon>
        <taxon>Vertebrata</taxon>
        <taxon>Euteleostomi</taxon>
        <taxon>Mammalia</taxon>
        <taxon>Eutheria</taxon>
        <taxon>Laurasiatheria</taxon>
        <taxon>Chiroptera</taxon>
        <taxon>Yinpterochiroptera</taxon>
        <taxon>Pteropodoidea</taxon>
        <taxon>Pteropodidae</taxon>
        <taxon>Rousettinae</taxon>
        <taxon>Rousettus</taxon>
    </lineage>
</organism>
<reference evidence="2 3" key="1">
    <citation type="journal article" date="2020" name="Nature">
        <title>Six reference-quality genomes reveal evolution of bat adaptations.</title>
        <authorList>
            <person name="Jebb D."/>
            <person name="Huang Z."/>
            <person name="Pippel M."/>
            <person name="Hughes G.M."/>
            <person name="Lavrichenko K."/>
            <person name="Devanna P."/>
            <person name="Winkler S."/>
            <person name="Jermiin L.S."/>
            <person name="Skirmuntt E.C."/>
            <person name="Katzourakis A."/>
            <person name="Burkitt-Gray L."/>
            <person name="Ray D.A."/>
            <person name="Sullivan K.A.M."/>
            <person name="Roscito J.G."/>
            <person name="Kirilenko B.M."/>
            <person name="Davalos L.M."/>
            <person name="Corthals A.P."/>
            <person name="Power M.L."/>
            <person name="Jones G."/>
            <person name="Ransome R.D."/>
            <person name="Dechmann D.K.N."/>
            <person name="Locatelli A.G."/>
            <person name="Puechmaille S.J."/>
            <person name="Fedrigo O."/>
            <person name="Jarvis E.D."/>
            <person name="Hiller M."/>
            <person name="Vernes S.C."/>
            <person name="Myers E.W."/>
            <person name="Teeling E.C."/>
        </authorList>
    </citation>
    <scope>NUCLEOTIDE SEQUENCE [LARGE SCALE GENOMIC DNA]</scope>
    <source>
        <strain evidence="2">MRouAeg1</strain>
        <tissue evidence="2">Muscle</tissue>
    </source>
</reference>